<reference evidence="1 2" key="1">
    <citation type="submission" date="2019-10" db="EMBL/GenBank/DDBJ databases">
        <authorList>
            <person name="Palmer J.M."/>
        </authorList>
    </citation>
    <scope>NUCLEOTIDE SEQUENCE [LARGE SCALE GENOMIC DNA]</scope>
    <source>
        <strain evidence="1 2">TWF730</strain>
    </source>
</reference>
<evidence type="ECO:0000313" key="1">
    <source>
        <dbReference type="EMBL" id="KAK6354425.1"/>
    </source>
</evidence>
<organism evidence="1 2">
    <name type="scientific">Orbilia blumenaviensis</name>
    <dbReference type="NCBI Taxonomy" id="1796055"/>
    <lineage>
        <taxon>Eukaryota</taxon>
        <taxon>Fungi</taxon>
        <taxon>Dikarya</taxon>
        <taxon>Ascomycota</taxon>
        <taxon>Pezizomycotina</taxon>
        <taxon>Orbiliomycetes</taxon>
        <taxon>Orbiliales</taxon>
        <taxon>Orbiliaceae</taxon>
        <taxon>Orbilia</taxon>
    </lineage>
</organism>
<accession>A0AAV9V6I9</accession>
<protein>
    <submittedName>
        <fullName evidence="1">Uncharacterized protein</fullName>
    </submittedName>
</protein>
<dbReference type="EMBL" id="JAVHNS010000005">
    <property type="protein sequence ID" value="KAK6354425.1"/>
    <property type="molecule type" value="Genomic_DNA"/>
</dbReference>
<dbReference type="AlphaFoldDB" id="A0AAV9V6I9"/>
<dbReference type="Proteomes" id="UP001373714">
    <property type="component" value="Unassembled WGS sequence"/>
</dbReference>
<comment type="caution">
    <text evidence="1">The sequence shown here is derived from an EMBL/GenBank/DDBJ whole genome shotgun (WGS) entry which is preliminary data.</text>
</comment>
<proteinExistence type="predicted"/>
<name>A0AAV9V6I9_9PEZI</name>
<sequence>MNNLLFDNSELSLEDAPGETVGSTESPPFLNVSIQNPGSQIVRSTTAAGDILVMYVSLVALNNKYEFSINENEPVERILLLVKSLFEDMDYFKPCPAGSFDWNIDLVHRGLSILNMVNLITYRGEEQSNLLVKHLLYGGEIFEPRFFEVQKPPVTRAPTEFKWNPRQRRWDAKEATGEMLLLDSQLAVHDKIIYTPFTSCKHSLSETSMQLTYLRWLYEQLRMPLSQLGYQSAVVYVGTGSLTMAVVKSYSWAGDAGQGIGKIVEWGAEHGVVQDTNGTQRVLRFRQGRGVWMEDRKEMSTGTLRIEQMDLFGNPAPNVVIAQTSWTYPTRIVVKN</sequence>
<gene>
    <name evidence="1" type="ORF">TWF730_008830</name>
</gene>
<evidence type="ECO:0000313" key="2">
    <source>
        <dbReference type="Proteomes" id="UP001373714"/>
    </source>
</evidence>
<keyword evidence="2" id="KW-1185">Reference proteome</keyword>